<organism evidence="2 3">
    <name type="scientific">Paenibacillus pinisoli</name>
    <dbReference type="NCBI Taxonomy" id="1276110"/>
    <lineage>
        <taxon>Bacteria</taxon>
        <taxon>Bacillati</taxon>
        <taxon>Bacillota</taxon>
        <taxon>Bacilli</taxon>
        <taxon>Bacillales</taxon>
        <taxon>Paenibacillaceae</taxon>
        <taxon>Paenibacillus</taxon>
    </lineage>
</organism>
<keyword evidence="2" id="KW-0808">Transferase</keyword>
<dbReference type="PANTHER" id="PTHR43460:SF1">
    <property type="entry name" value="METHYLTRANSFERASE TYPE 11 DOMAIN-CONTAINING PROTEIN"/>
    <property type="match status" value="1"/>
</dbReference>
<evidence type="ECO:0000313" key="2">
    <source>
        <dbReference type="EMBL" id="RJX38924.1"/>
    </source>
</evidence>
<dbReference type="GO" id="GO:0008757">
    <property type="term" value="F:S-adenosylmethionine-dependent methyltransferase activity"/>
    <property type="evidence" value="ECO:0007669"/>
    <property type="project" value="InterPro"/>
</dbReference>
<dbReference type="CDD" id="cd02440">
    <property type="entry name" value="AdoMet_MTases"/>
    <property type="match status" value="1"/>
</dbReference>
<comment type="caution">
    <text evidence="2">The sequence shown here is derived from an EMBL/GenBank/DDBJ whole genome shotgun (WGS) entry which is preliminary data.</text>
</comment>
<dbReference type="InterPro" id="IPR013216">
    <property type="entry name" value="Methyltransf_11"/>
</dbReference>
<evidence type="ECO:0000259" key="1">
    <source>
        <dbReference type="Pfam" id="PF08241"/>
    </source>
</evidence>
<dbReference type="GO" id="GO:0032259">
    <property type="term" value="P:methylation"/>
    <property type="evidence" value="ECO:0007669"/>
    <property type="project" value="UniProtKB-KW"/>
</dbReference>
<feature type="domain" description="Methyltransferase type 11" evidence="1">
    <location>
        <begin position="54"/>
        <end position="141"/>
    </location>
</feature>
<dbReference type="Pfam" id="PF08241">
    <property type="entry name" value="Methyltransf_11"/>
    <property type="match status" value="1"/>
</dbReference>
<accession>A0A3A6PYQ1</accession>
<keyword evidence="3" id="KW-1185">Reference proteome</keyword>
<dbReference type="SUPFAM" id="SSF53335">
    <property type="entry name" value="S-adenosyl-L-methionine-dependent methyltransferases"/>
    <property type="match status" value="1"/>
</dbReference>
<evidence type="ECO:0000313" key="3">
    <source>
        <dbReference type="Proteomes" id="UP000267798"/>
    </source>
</evidence>
<sequence>MTPEERKQYWLSEEEHVFQGWDFSYIADRVWEQELPWNYKEAVQAGMADQKVMLDMGTGGGEFLLSLSPPAGRTYATEAYPPNVALCQQKLPPYGIDIRQVYDDDDPLPFEDEMFDLIINRHEMYNPEEVYRVLKPGGLFITQQVGGQNNRELSRFLLGEGAMAVDPQFNLENSARDLAAAGFDIRERAEFFPEQRFYDVGAFVYLAKIVEWEFAGFSVEKCYNELSLLQEKIEEDGYFMSREHRFFIAAGK</sequence>
<protein>
    <submittedName>
        <fullName evidence="2">Class I SAM-dependent methyltransferase</fullName>
    </submittedName>
</protein>
<dbReference type="AlphaFoldDB" id="A0A3A6PYQ1"/>
<dbReference type="PANTHER" id="PTHR43460">
    <property type="entry name" value="METHYLTRANSFERASE"/>
    <property type="match status" value="1"/>
</dbReference>
<reference evidence="2 3" key="1">
    <citation type="submission" date="2018-09" db="EMBL/GenBank/DDBJ databases">
        <title>Paenibacillus aracenensis nov. sp. isolated from a cave in southern Spain.</title>
        <authorList>
            <person name="Jurado V."/>
            <person name="Gutierrez-Patricio S."/>
            <person name="Gonzalez-Pimentel J.L."/>
            <person name="Miller A.Z."/>
            <person name="Laiz L."/>
            <person name="Saiz-Jimenez C."/>
        </authorList>
    </citation>
    <scope>NUCLEOTIDE SEQUENCE [LARGE SCALE GENOMIC DNA]</scope>
    <source>
        <strain evidence="2 3">JCM 19203</strain>
    </source>
</reference>
<proteinExistence type="predicted"/>
<dbReference type="Gene3D" id="3.40.50.150">
    <property type="entry name" value="Vaccinia Virus protein VP39"/>
    <property type="match status" value="1"/>
</dbReference>
<dbReference type="Proteomes" id="UP000267798">
    <property type="component" value="Unassembled WGS sequence"/>
</dbReference>
<gene>
    <name evidence="2" type="ORF">D3P09_15530</name>
</gene>
<name>A0A3A6PYQ1_9BACL</name>
<dbReference type="InterPro" id="IPR029063">
    <property type="entry name" value="SAM-dependent_MTases_sf"/>
</dbReference>
<dbReference type="OrthoDB" id="9795864at2"/>
<keyword evidence="2" id="KW-0489">Methyltransferase</keyword>
<dbReference type="InterPro" id="IPR052939">
    <property type="entry name" value="23S_rRNA_MeTrnsfrase_RlmA"/>
</dbReference>
<dbReference type="EMBL" id="QXQB01000003">
    <property type="protein sequence ID" value="RJX38924.1"/>
    <property type="molecule type" value="Genomic_DNA"/>
</dbReference>